<dbReference type="PROSITE" id="PS52004">
    <property type="entry name" value="KS3_2"/>
    <property type="match status" value="1"/>
</dbReference>
<dbReference type="InterPro" id="IPR049551">
    <property type="entry name" value="PKS_DH_C"/>
</dbReference>
<evidence type="ECO:0000256" key="4">
    <source>
        <dbReference type="ARBA" id="ARBA00022679"/>
    </source>
</evidence>
<feature type="region of interest" description="C-terminal hotdog fold" evidence="9">
    <location>
        <begin position="1071"/>
        <end position="1210"/>
    </location>
</feature>
<dbReference type="InterPro" id="IPR014031">
    <property type="entry name" value="Ketoacyl_synth_C"/>
</dbReference>
<dbReference type="SUPFAM" id="SSF53474">
    <property type="entry name" value="alpha/beta-Hydrolases"/>
    <property type="match status" value="1"/>
</dbReference>
<dbReference type="Pfam" id="PF16197">
    <property type="entry name" value="KAsynt_C_assoc"/>
    <property type="match status" value="1"/>
</dbReference>
<dbReference type="InterPro" id="IPR016039">
    <property type="entry name" value="Thiolase-like"/>
</dbReference>
<dbReference type="PANTHER" id="PTHR43775">
    <property type="entry name" value="FATTY ACID SYNTHASE"/>
    <property type="match status" value="1"/>
</dbReference>
<dbReference type="SUPFAM" id="SSF51735">
    <property type="entry name" value="NAD(P)-binding Rossmann-fold domains"/>
    <property type="match status" value="2"/>
</dbReference>
<keyword evidence="5" id="KW-0276">Fatty acid metabolism</keyword>
<dbReference type="CDD" id="cd08956">
    <property type="entry name" value="KR_3_FAS_SDR_x"/>
    <property type="match status" value="1"/>
</dbReference>
<dbReference type="SMART" id="SM00825">
    <property type="entry name" value="PKS_KS"/>
    <property type="match status" value="1"/>
</dbReference>
<dbReference type="PROSITE" id="PS52019">
    <property type="entry name" value="PKS_MFAS_DH"/>
    <property type="match status" value="1"/>
</dbReference>
<comment type="caution">
    <text evidence="9">Lacks conserved residue(s) required for the propagation of feature annotation.</text>
</comment>
<keyword evidence="6" id="KW-0443">Lipid metabolism</keyword>
<dbReference type="FunFam" id="3.40.366.10:FF:000002">
    <property type="entry name" value="Probable polyketide synthase 2"/>
    <property type="match status" value="1"/>
</dbReference>
<sequence length="2071" mass="216393">MVDQQKLQHLLRRVTAELQESRAKLRELTQQASEPVAIVGMGCRFPGGVESPDDLWRLVAEGRDVVSEWPSDRGWDQTGLFSPEPGVAGKSYVREGGFVYEAADFDPEFFGISPREAIAMDPQQRLLLETAWEALERAGIKPDSLRGSDTGVFVGVIGQTYGGIVGVGADHGVEGYRLTGSSPSVVSGRVSYVLGLEGPAVSVDTACSSGLVALHQAVAALRSAECSLALAGGVTVMTTPGAFVEFSRQRGLAVDGRCKPFADAADGTAFGEGSGVLVLERLSDARRNGHQVLAVVRGSAVNQDGASNGLTAPNGPSQQRVIRRALANAGVSAAEVDVVEAHGTGTTLGDPIEAQALLATYGQDRSDGRPVWLGSVKSNIGHTQAAAGVAGVIKMVQALRHGVLPKTLHVDAPSTHVDWTAGHAELLSQARDWPEADRPRRAAVSAFGISGTNAHVILEQAPESVTDPETGAGAGAGGDGPVVWVVSGRTPEALAGQVRHLRDFVAGDPLMNVQDVARSLVSQRSRFDHRAVVVGANRDELLAGLTALSEQTPRPGVVTGAAGVPRKTVLVFPGQGSQWLGMGRQLLDCSPVFARKMAECDAAFSPLVDWSLFDVLAGAEGAPPLERVDVVQPVLFAVMVSLAELWHSVGVVPDAVVGHSQGEIAAACVAGALSLEDAARIVVLRSAALTALTERGGMVSVPLPVDQVTTLLAGYDELSIAAVNGPQATVVSGVAVQLEDFLEACARQDIQARRIPVDYGSHSPQVDVLREPLLKVLAELAPRSSHVAFWSSVTGGVLDGTELDADYWFRNLREPVCFQQAAQALMEDGYNVFVEVSPHPLLTVGIEQICDLQVGADPVIVVGSLRRDEGCMDAFLLSAAQLEVSGVGVDWTALLGPARGGGVSLPTYAFQRRRYWLNGGSSGGDASSLGLSAAGHPLLGAVVASPGGDGVVLTGRVGLATHPWLADRAVGGFVLLPGTTFVELVLRAAAEVGCALVQELTLLTPLVLPDEVGMQLQVVVDGADELGCRSVSVYSRAEAADVWVLHAQGVLCIEGAPELDAGLAVWPPDGAVAVPVDGLYDRLAVAGDECGPAFQGLRSVWRCGAELFVEVELPESMTDVSRFGVHPALLESMLHGQLVDVDPNPGRVKLPLRWQGVTLHATGASRLRARITPVPGDIDAVSIQVADAVGRMVLTTRSLTVQEVFSAQLDAFSVQNGLHGVQWTPVAAQVISPVDAETFTRGEVFGSWVQNQDVTVPAVVVFDRGAVVAGEDQDVPSRVRDSTHEMLRVLQAWLGGLRCAASTLVVVTRGAVGQAGHDVTDLAGSAVWGLVRSAQSEAPGRIVLVDTDADALTADGLAAVIVSGEPQVVIRAGVVHAARLTRLPVPAAPGSGAGGVVSAGTVLVTGGTGGLGAALARHLVTNHGVRSLVLASRRGAAAPGASQLVTELGTLGSRVRMVACDVATRDGVAELLAAVPEQFPLTGVVHAAGVLDDGVIASLTPDRMDAVLAAKADAAWYLHEATSRMDLGMFALYSSAAGVLGNAGQGNYAAANVFLDGLAEHRRASGLAATSIAWGFWASNTGMTGHLADTDTARLGRVGLSPISTEQGLAMFDTAIVADRAAVVAAPLDHVALDAQVRAGTLTPLMRGLVSSARRRSALELSREQGAVLRERVSVLADAERLPMLLGVVRDQMAVVLGHDGPDAIDPARNFRELGFDSLAAVEARNRLNTITGLRLPATVIFDHPTPATLSQHVLDELLGSHGETVAAPMRPSDAARESTDLPTAETAGPEETLVGVIRQAIADNKFTQGLAFLRAAAKLRPRFDHFSGGVPTGIGISGGDALPHLVFVDPPEFLGGSIQYMQLAAHLGGHRRVSAIPLSGYDPDEPLPASLDAAIDSIVTTVLDAVGQDDFVLGGYSTGGNIAHAAAARLLEQGNTRLQGLVILDGFIAREANECQLNGRGNHMLEMDATSPDLAGLTTARLTAFGWWFDLAMQIEHKPLECTTLAVKFTRSSPLHQSLNGWPIEEWSTAQTVQTVDADHDALSGAEVQVAAQLIDQWLTQLSTGIRPIQ</sequence>
<dbReference type="FunFam" id="1.10.1200.10:FF:000007">
    <property type="entry name" value="Probable polyketide synthase pks17"/>
    <property type="match status" value="1"/>
</dbReference>
<dbReference type="InterPro" id="IPR055123">
    <property type="entry name" value="SpnB-like_Rossmann"/>
</dbReference>
<dbReference type="PANTHER" id="PTHR43775:SF51">
    <property type="entry name" value="INACTIVE PHENOLPHTHIOCEROL SYNTHESIS POLYKETIDE SYNTHASE TYPE I PKS1-RELATED"/>
    <property type="match status" value="1"/>
</dbReference>
<dbReference type="Pfam" id="PF00550">
    <property type="entry name" value="PP-binding"/>
    <property type="match status" value="1"/>
</dbReference>
<dbReference type="InterPro" id="IPR013968">
    <property type="entry name" value="PKS_KR"/>
</dbReference>
<dbReference type="Gene3D" id="3.40.50.1820">
    <property type="entry name" value="alpha/beta hydrolase"/>
    <property type="match status" value="1"/>
</dbReference>
<keyword evidence="3" id="KW-0597">Phosphoprotein</keyword>
<name>A0A1H7WE22_9NOCA</name>
<dbReference type="GO" id="GO:0006633">
    <property type="term" value="P:fatty acid biosynthetic process"/>
    <property type="evidence" value="ECO:0007669"/>
    <property type="project" value="InterPro"/>
</dbReference>
<dbReference type="Pfam" id="PF08659">
    <property type="entry name" value="KR"/>
    <property type="match status" value="1"/>
</dbReference>
<dbReference type="InterPro" id="IPR001031">
    <property type="entry name" value="Thioesterase"/>
</dbReference>
<dbReference type="SMART" id="SM00823">
    <property type="entry name" value="PKS_PP"/>
    <property type="match status" value="1"/>
</dbReference>
<evidence type="ECO:0000256" key="9">
    <source>
        <dbReference type="PROSITE-ProRule" id="PRU01363"/>
    </source>
</evidence>
<evidence type="ECO:0000313" key="15">
    <source>
        <dbReference type="Proteomes" id="UP000198677"/>
    </source>
</evidence>
<dbReference type="InterPro" id="IPR020841">
    <property type="entry name" value="PKS_Beta-ketoAc_synthase_dom"/>
</dbReference>
<dbReference type="InterPro" id="IPR029058">
    <property type="entry name" value="AB_hydrolase_fold"/>
</dbReference>
<dbReference type="InterPro" id="IPR020802">
    <property type="entry name" value="TesA-like"/>
</dbReference>
<feature type="region of interest" description="N-terminal hotdog fold" evidence="9">
    <location>
        <begin position="936"/>
        <end position="1058"/>
    </location>
</feature>
<dbReference type="SMART" id="SM00827">
    <property type="entry name" value="PKS_AT"/>
    <property type="match status" value="1"/>
</dbReference>
<keyword evidence="2" id="KW-0596">Phosphopantetheine</keyword>
<dbReference type="EMBL" id="FOAW01000026">
    <property type="protein sequence ID" value="SEM19594.1"/>
    <property type="molecule type" value="Genomic_DNA"/>
</dbReference>
<evidence type="ECO:0000256" key="7">
    <source>
        <dbReference type="ARBA" id="ARBA00023268"/>
    </source>
</evidence>
<dbReference type="GO" id="GO:0004315">
    <property type="term" value="F:3-oxoacyl-[acyl-carrier-protein] synthase activity"/>
    <property type="evidence" value="ECO:0007669"/>
    <property type="project" value="InterPro"/>
</dbReference>
<dbReference type="InterPro" id="IPR050091">
    <property type="entry name" value="PKS_NRPS_Biosynth_Enz"/>
</dbReference>
<dbReference type="SUPFAM" id="SSF53901">
    <property type="entry name" value="Thiolase-like"/>
    <property type="match status" value="1"/>
</dbReference>
<evidence type="ECO:0000259" key="13">
    <source>
        <dbReference type="PROSITE" id="PS52019"/>
    </source>
</evidence>
<dbReference type="InterPro" id="IPR032821">
    <property type="entry name" value="PKS_assoc"/>
</dbReference>
<dbReference type="Pfam" id="PF00975">
    <property type="entry name" value="Thioesterase"/>
    <property type="match status" value="1"/>
</dbReference>
<keyword evidence="4" id="KW-0808">Transferase</keyword>
<evidence type="ECO:0000313" key="14">
    <source>
        <dbReference type="EMBL" id="SEM19594.1"/>
    </source>
</evidence>
<dbReference type="Gene3D" id="3.40.366.10">
    <property type="entry name" value="Malonyl-Coenzyme A Acyl Carrier Protein, domain 2"/>
    <property type="match status" value="1"/>
</dbReference>
<dbReference type="Pfam" id="PF00109">
    <property type="entry name" value="ketoacyl-synt"/>
    <property type="match status" value="1"/>
</dbReference>
<dbReference type="FunFam" id="3.40.47.10:FF:000019">
    <property type="entry name" value="Polyketide synthase type I"/>
    <property type="match status" value="1"/>
</dbReference>
<dbReference type="Pfam" id="PF14765">
    <property type="entry name" value="PS-DH"/>
    <property type="match status" value="1"/>
</dbReference>
<evidence type="ECO:0000256" key="2">
    <source>
        <dbReference type="ARBA" id="ARBA00022450"/>
    </source>
</evidence>
<dbReference type="InterPro" id="IPR016036">
    <property type="entry name" value="Malonyl_transacylase_ACP-bd"/>
</dbReference>
<dbReference type="SUPFAM" id="SSF55048">
    <property type="entry name" value="Probable ACP-binding domain of malonyl-CoA ACP transacylase"/>
    <property type="match status" value="1"/>
</dbReference>
<comment type="pathway">
    <text evidence="1">Lipid metabolism.</text>
</comment>
<dbReference type="InterPro" id="IPR001227">
    <property type="entry name" value="Ac_transferase_dom_sf"/>
</dbReference>
<keyword evidence="7" id="KW-0511">Multifunctional enzyme</keyword>
<evidence type="ECO:0000256" key="5">
    <source>
        <dbReference type="ARBA" id="ARBA00022832"/>
    </source>
</evidence>
<dbReference type="InterPro" id="IPR057326">
    <property type="entry name" value="KR_dom"/>
</dbReference>
<dbReference type="InterPro" id="IPR018201">
    <property type="entry name" value="Ketoacyl_synth_AS"/>
</dbReference>
<feature type="domain" description="PKS/mFAS DH" evidence="13">
    <location>
        <begin position="936"/>
        <end position="1210"/>
    </location>
</feature>
<evidence type="ECO:0000256" key="6">
    <source>
        <dbReference type="ARBA" id="ARBA00023098"/>
    </source>
</evidence>
<dbReference type="InterPro" id="IPR009081">
    <property type="entry name" value="PP-bd_ACP"/>
</dbReference>
<evidence type="ECO:0000259" key="11">
    <source>
        <dbReference type="PROSITE" id="PS50075"/>
    </source>
</evidence>
<dbReference type="CDD" id="cd00833">
    <property type="entry name" value="PKS"/>
    <property type="match status" value="1"/>
</dbReference>
<dbReference type="Gene3D" id="3.40.50.720">
    <property type="entry name" value="NAD(P)-binding Rossmann-like Domain"/>
    <property type="match status" value="1"/>
</dbReference>
<dbReference type="InterPro" id="IPR006162">
    <property type="entry name" value="Ppantetheine_attach_site"/>
</dbReference>
<keyword evidence="15" id="KW-1185">Reference proteome</keyword>
<dbReference type="Pfam" id="PF21089">
    <property type="entry name" value="PKS_DH_N"/>
    <property type="match status" value="1"/>
</dbReference>
<dbReference type="InterPro" id="IPR014043">
    <property type="entry name" value="Acyl_transferase_dom"/>
</dbReference>
<dbReference type="RefSeq" id="WP_072753350.1">
    <property type="nucleotide sequence ID" value="NZ_FOAW01000026.1"/>
</dbReference>
<dbReference type="PROSITE" id="PS00606">
    <property type="entry name" value="KS3_1"/>
    <property type="match status" value="1"/>
</dbReference>
<dbReference type="SMART" id="SM00824">
    <property type="entry name" value="PKS_TE"/>
    <property type="match status" value="1"/>
</dbReference>
<dbReference type="InterPro" id="IPR020806">
    <property type="entry name" value="PKS_PP-bd"/>
</dbReference>
<dbReference type="SUPFAM" id="SSF52151">
    <property type="entry name" value="FabD/lysophospholipase-like"/>
    <property type="match status" value="1"/>
</dbReference>
<feature type="domain" description="Ketosynthase family 3 (KS3)" evidence="12">
    <location>
        <begin position="33"/>
        <end position="460"/>
    </location>
</feature>
<dbReference type="InterPro" id="IPR049552">
    <property type="entry name" value="PKS_DH_N"/>
</dbReference>
<dbReference type="InterPro" id="IPR049900">
    <property type="entry name" value="PKS_mFAS_DH"/>
</dbReference>
<dbReference type="InterPro" id="IPR020807">
    <property type="entry name" value="PKS_DH"/>
</dbReference>
<evidence type="ECO:0000259" key="12">
    <source>
        <dbReference type="PROSITE" id="PS52004"/>
    </source>
</evidence>
<dbReference type="GO" id="GO:0031177">
    <property type="term" value="F:phosphopantetheine binding"/>
    <property type="evidence" value="ECO:0007669"/>
    <property type="project" value="InterPro"/>
</dbReference>
<dbReference type="Proteomes" id="UP000198677">
    <property type="component" value="Unassembled WGS sequence"/>
</dbReference>
<dbReference type="SMART" id="SM00822">
    <property type="entry name" value="PKS_KR"/>
    <property type="match status" value="1"/>
</dbReference>
<keyword evidence="10" id="KW-0175">Coiled coil</keyword>
<dbReference type="Gene3D" id="3.10.129.110">
    <property type="entry name" value="Polyketide synthase dehydratase"/>
    <property type="match status" value="1"/>
</dbReference>
<dbReference type="PROSITE" id="PS50075">
    <property type="entry name" value="CARRIER"/>
    <property type="match status" value="1"/>
</dbReference>
<dbReference type="PROSITE" id="PS00012">
    <property type="entry name" value="PHOSPHOPANTETHEINE"/>
    <property type="match status" value="1"/>
</dbReference>
<feature type="domain" description="Carrier" evidence="11">
    <location>
        <begin position="1683"/>
        <end position="1758"/>
    </location>
</feature>
<dbReference type="GO" id="GO:0004312">
    <property type="term" value="F:fatty acid synthase activity"/>
    <property type="evidence" value="ECO:0007669"/>
    <property type="project" value="TreeGrafter"/>
</dbReference>
<reference evidence="15" key="1">
    <citation type="submission" date="2016-10" db="EMBL/GenBank/DDBJ databases">
        <authorList>
            <person name="Varghese N."/>
            <person name="Submissions S."/>
        </authorList>
    </citation>
    <scope>NUCLEOTIDE SEQUENCE [LARGE SCALE GENOMIC DNA]</scope>
    <source>
        <strain evidence="15">DSM 44675</strain>
    </source>
</reference>
<protein>
    <submittedName>
        <fullName evidence="14">Polyketide synthase 12</fullName>
    </submittedName>
</protein>
<dbReference type="Pfam" id="PF02801">
    <property type="entry name" value="Ketoacyl-synt_C"/>
    <property type="match status" value="1"/>
</dbReference>
<evidence type="ECO:0000256" key="1">
    <source>
        <dbReference type="ARBA" id="ARBA00005189"/>
    </source>
</evidence>
<dbReference type="Pfam" id="PF22953">
    <property type="entry name" value="SpnB_Rossmann"/>
    <property type="match status" value="1"/>
</dbReference>
<dbReference type="InterPro" id="IPR042104">
    <property type="entry name" value="PKS_dehydratase_sf"/>
</dbReference>
<evidence type="ECO:0000256" key="8">
    <source>
        <dbReference type="ARBA" id="ARBA00023315"/>
    </source>
</evidence>
<dbReference type="InterPro" id="IPR014030">
    <property type="entry name" value="Ketoacyl_synth_N"/>
</dbReference>
<dbReference type="SUPFAM" id="SSF47336">
    <property type="entry name" value="ACP-like"/>
    <property type="match status" value="1"/>
</dbReference>
<dbReference type="InterPro" id="IPR016035">
    <property type="entry name" value="Acyl_Trfase/lysoPLipase"/>
</dbReference>
<keyword evidence="8" id="KW-0012">Acyltransferase</keyword>
<dbReference type="SMART" id="SM00826">
    <property type="entry name" value="PKS_DH"/>
    <property type="match status" value="1"/>
</dbReference>
<feature type="coiled-coil region" evidence="10">
    <location>
        <begin position="4"/>
        <end position="31"/>
    </location>
</feature>
<dbReference type="Gene3D" id="1.10.1200.10">
    <property type="entry name" value="ACP-like"/>
    <property type="match status" value="1"/>
</dbReference>
<evidence type="ECO:0000256" key="3">
    <source>
        <dbReference type="ARBA" id="ARBA00022553"/>
    </source>
</evidence>
<dbReference type="Gene3D" id="3.30.70.3290">
    <property type="match status" value="1"/>
</dbReference>
<gene>
    <name evidence="14" type="ORF">SAMN05444583_12637</name>
</gene>
<dbReference type="Gene3D" id="3.40.47.10">
    <property type="match status" value="1"/>
</dbReference>
<dbReference type="InterPro" id="IPR036736">
    <property type="entry name" value="ACP-like_sf"/>
</dbReference>
<organism evidence="14 15">
    <name type="scientific">Rhodococcus maanshanensis</name>
    <dbReference type="NCBI Taxonomy" id="183556"/>
    <lineage>
        <taxon>Bacteria</taxon>
        <taxon>Bacillati</taxon>
        <taxon>Actinomycetota</taxon>
        <taxon>Actinomycetes</taxon>
        <taxon>Mycobacteriales</taxon>
        <taxon>Nocardiaceae</taxon>
        <taxon>Rhodococcus</taxon>
    </lineage>
</organism>
<proteinExistence type="predicted"/>
<dbReference type="InterPro" id="IPR036291">
    <property type="entry name" value="NAD(P)-bd_dom_sf"/>
</dbReference>
<dbReference type="SMART" id="SM01294">
    <property type="entry name" value="PKS_PP_betabranch"/>
    <property type="match status" value="1"/>
</dbReference>
<dbReference type="Pfam" id="PF00698">
    <property type="entry name" value="Acyl_transf_1"/>
    <property type="match status" value="1"/>
</dbReference>
<evidence type="ECO:0000256" key="10">
    <source>
        <dbReference type="SAM" id="Coils"/>
    </source>
</evidence>
<accession>A0A1H7WE22</accession>